<evidence type="ECO:0000256" key="1">
    <source>
        <dbReference type="SAM" id="MobiDB-lite"/>
    </source>
</evidence>
<dbReference type="Proteomes" id="UP000799640">
    <property type="component" value="Unassembled WGS sequence"/>
</dbReference>
<feature type="compositionally biased region" description="Low complexity" evidence="1">
    <location>
        <begin position="193"/>
        <end position="205"/>
    </location>
</feature>
<feature type="region of interest" description="Disordered" evidence="1">
    <location>
        <begin position="410"/>
        <end position="436"/>
    </location>
</feature>
<evidence type="ECO:0000313" key="3">
    <source>
        <dbReference type="Proteomes" id="UP000799640"/>
    </source>
</evidence>
<name>A0A6G1HXF6_9PEZI</name>
<reference evidence="2" key="1">
    <citation type="journal article" date="2020" name="Stud. Mycol.">
        <title>101 Dothideomycetes genomes: a test case for predicting lifestyles and emergence of pathogens.</title>
        <authorList>
            <person name="Haridas S."/>
            <person name="Albert R."/>
            <person name="Binder M."/>
            <person name="Bloem J."/>
            <person name="Labutti K."/>
            <person name="Salamov A."/>
            <person name="Andreopoulos B."/>
            <person name="Baker S."/>
            <person name="Barry K."/>
            <person name="Bills G."/>
            <person name="Bluhm B."/>
            <person name="Cannon C."/>
            <person name="Castanera R."/>
            <person name="Culley D."/>
            <person name="Daum C."/>
            <person name="Ezra D."/>
            <person name="Gonzalez J."/>
            <person name="Henrissat B."/>
            <person name="Kuo A."/>
            <person name="Liang C."/>
            <person name="Lipzen A."/>
            <person name="Lutzoni F."/>
            <person name="Magnuson J."/>
            <person name="Mondo S."/>
            <person name="Nolan M."/>
            <person name="Ohm R."/>
            <person name="Pangilinan J."/>
            <person name="Park H.-J."/>
            <person name="Ramirez L."/>
            <person name="Alfaro M."/>
            <person name="Sun H."/>
            <person name="Tritt A."/>
            <person name="Yoshinaga Y."/>
            <person name="Zwiers L.-H."/>
            <person name="Turgeon B."/>
            <person name="Goodwin S."/>
            <person name="Spatafora J."/>
            <person name="Crous P."/>
            <person name="Grigoriev I."/>
        </authorList>
    </citation>
    <scope>NUCLEOTIDE SEQUENCE</scope>
    <source>
        <strain evidence="2">CBS 262.69</strain>
    </source>
</reference>
<proteinExistence type="predicted"/>
<sequence>MRVLAHISAPTSKRRDDAHRAEAQAYMDFEPSNRLPVLQQGSDISRSQTAVHSKQRASVSDAHLQEAVRSEAGTANSFGMTKPQSPNMAALARAEPGISFETDPSLETESFFQTIDCLEKDWQARNLNSINTPSVSEPTTSFETDSSLERTSFFQRLDTLEKSWQARHPSFTKRRAPTPYPFSVSATSSVSMVPSSQPVQPSGSQEASLLNAEGKRARAITDLEAPPKRTRLDSPLGPSPPHLRTFSAAETGTQLPETFSWSQSPTMQWNFSHMVGIGQSNNSLGQGAQSGSTEASPTDGPDELTDQTFRLSFNESHGPAGPIPNNDPGAPSAQTLHENLFILQDSLHRLHQLTSDPLRIITGTPSEVGGSQQTDIWKSSAETTPDEPIEHARAISSIDALPSLVEGAQAEGAQVEGSQEADIPESSAETTADGSDPDALVISRIHALPKYVIAPDPPANIFSADRPPSYMTKALQTIEDTINMRQFERCLRHQVKLPAIRERGYWVFDTSSWPLELQAKFWESLQRFVTQGKAGIATWTTRDHKENAEQRGLGLAHVYCYGHIARHIWLALFVLSENKIRRITSRWMSLWSVDPNVPELVYLMGPAE</sequence>
<organism evidence="2 3">
    <name type="scientific">Trichodelitschia bisporula</name>
    <dbReference type="NCBI Taxonomy" id="703511"/>
    <lineage>
        <taxon>Eukaryota</taxon>
        <taxon>Fungi</taxon>
        <taxon>Dikarya</taxon>
        <taxon>Ascomycota</taxon>
        <taxon>Pezizomycotina</taxon>
        <taxon>Dothideomycetes</taxon>
        <taxon>Dothideomycetes incertae sedis</taxon>
        <taxon>Phaeotrichales</taxon>
        <taxon>Phaeotrichaceae</taxon>
        <taxon>Trichodelitschia</taxon>
    </lineage>
</organism>
<accession>A0A6G1HXF6</accession>
<feature type="region of interest" description="Disordered" evidence="1">
    <location>
        <begin position="193"/>
        <end position="246"/>
    </location>
</feature>
<dbReference type="OrthoDB" id="5395975at2759"/>
<feature type="compositionally biased region" description="Polar residues" evidence="1">
    <location>
        <begin position="278"/>
        <end position="296"/>
    </location>
</feature>
<feature type="region of interest" description="Disordered" evidence="1">
    <location>
        <begin position="277"/>
        <end position="333"/>
    </location>
</feature>
<evidence type="ECO:0000313" key="2">
    <source>
        <dbReference type="EMBL" id="KAF2400499.1"/>
    </source>
</evidence>
<dbReference type="AlphaFoldDB" id="A0A6G1HXF6"/>
<dbReference type="EMBL" id="ML996695">
    <property type="protein sequence ID" value="KAF2400499.1"/>
    <property type="molecule type" value="Genomic_DNA"/>
</dbReference>
<feature type="compositionally biased region" description="Basic and acidic residues" evidence="1">
    <location>
        <begin position="213"/>
        <end position="232"/>
    </location>
</feature>
<keyword evidence="3" id="KW-1185">Reference proteome</keyword>
<gene>
    <name evidence="2" type="ORF">EJ06DRAFT_582327</name>
</gene>
<feature type="compositionally biased region" description="Polar residues" evidence="1">
    <location>
        <begin position="306"/>
        <end position="315"/>
    </location>
</feature>
<protein>
    <submittedName>
        <fullName evidence="2">Uncharacterized protein</fullName>
    </submittedName>
</protein>